<dbReference type="InParanoid" id="A0A0C3FPI0"/>
<keyword evidence="2" id="KW-0472">Membrane</keyword>
<feature type="transmembrane region" description="Helical" evidence="2">
    <location>
        <begin position="160"/>
        <end position="178"/>
    </location>
</feature>
<feature type="transmembrane region" description="Helical" evidence="2">
    <location>
        <begin position="79"/>
        <end position="99"/>
    </location>
</feature>
<accession>A0A0C3FPI0</accession>
<evidence type="ECO:0000256" key="2">
    <source>
        <dbReference type="SAM" id="Phobius"/>
    </source>
</evidence>
<reference evidence="4" key="2">
    <citation type="submission" date="2015-01" db="EMBL/GenBank/DDBJ databases">
        <title>Evolutionary Origins and Diversification of the Mycorrhizal Mutualists.</title>
        <authorList>
            <consortium name="DOE Joint Genome Institute"/>
            <consortium name="Mycorrhizal Genomics Consortium"/>
            <person name="Kohler A."/>
            <person name="Kuo A."/>
            <person name="Nagy L.G."/>
            <person name="Floudas D."/>
            <person name="Copeland A."/>
            <person name="Barry K.W."/>
            <person name="Cichocki N."/>
            <person name="Veneault-Fourrey C."/>
            <person name="LaButti K."/>
            <person name="Lindquist E.A."/>
            <person name="Lipzen A."/>
            <person name="Lundell T."/>
            <person name="Morin E."/>
            <person name="Murat C."/>
            <person name="Riley R."/>
            <person name="Ohm R."/>
            <person name="Sun H."/>
            <person name="Tunlid A."/>
            <person name="Henrissat B."/>
            <person name="Grigoriev I.V."/>
            <person name="Hibbett D.S."/>
            <person name="Martin F."/>
        </authorList>
    </citation>
    <scope>NUCLEOTIDE SEQUENCE [LARGE SCALE GENOMIC DNA]</scope>
    <source>
        <strain evidence="4">F 1598</strain>
    </source>
</reference>
<sequence length="360" mass="40069">MLAHSPSSTSRSGTIGLGPKETHSPYLPYASHSELPDLADTQQPHITVVVRPRKSRFEGLANAYSGVSWILGFKEKYSLALLIFFGGALIGFCLGRTMMMSPANVRELTVSGEWFWYRKAVYKPCIFIHIYASIISGIFAVFQFIPAIRRRAVILHRINGYMTLALLIPSTICGSVVARRAFGGDLNVQSAFYTDGILIVFSAGMGITNVRRTRTHRKWMLRTVAFASVPITARLTTISARHIISDIGSYYAVWRCDQLRYVMTDVDEVSQLYPQCTQPGVNLAKTFVAVHAAVKGNGLEYGSTVRLTFGMSLWIAIVIHVIGVEIYIRKTESSNQHRRGFVLEKYADDVDDGESLTGDR</sequence>
<organism evidence="3 4">
    <name type="scientific">Piloderma croceum (strain F 1598)</name>
    <dbReference type="NCBI Taxonomy" id="765440"/>
    <lineage>
        <taxon>Eukaryota</taxon>
        <taxon>Fungi</taxon>
        <taxon>Dikarya</taxon>
        <taxon>Basidiomycota</taxon>
        <taxon>Agaricomycotina</taxon>
        <taxon>Agaricomycetes</taxon>
        <taxon>Agaricomycetidae</taxon>
        <taxon>Atheliales</taxon>
        <taxon>Atheliaceae</taxon>
        <taxon>Piloderma</taxon>
    </lineage>
</organism>
<name>A0A0C3FPI0_PILCF</name>
<dbReference type="STRING" id="765440.A0A0C3FPI0"/>
<dbReference type="EMBL" id="KN832998">
    <property type="protein sequence ID" value="KIM81594.1"/>
    <property type="molecule type" value="Genomic_DNA"/>
</dbReference>
<dbReference type="InterPro" id="IPR018750">
    <property type="entry name" value="DUF2306_membrane"/>
</dbReference>
<keyword evidence="4" id="KW-1185">Reference proteome</keyword>
<dbReference type="AlphaFoldDB" id="A0A0C3FPI0"/>
<feature type="transmembrane region" description="Helical" evidence="2">
    <location>
        <begin position="126"/>
        <end position="148"/>
    </location>
</feature>
<protein>
    <submittedName>
        <fullName evidence="3">Uncharacterized protein</fullName>
    </submittedName>
</protein>
<feature type="compositionally biased region" description="Polar residues" evidence="1">
    <location>
        <begin position="1"/>
        <end position="13"/>
    </location>
</feature>
<feature type="region of interest" description="Disordered" evidence="1">
    <location>
        <begin position="1"/>
        <end position="20"/>
    </location>
</feature>
<dbReference type="OrthoDB" id="193478at2759"/>
<evidence type="ECO:0000313" key="4">
    <source>
        <dbReference type="Proteomes" id="UP000054166"/>
    </source>
</evidence>
<evidence type="ECO:0000256" key="1">
    <source>
        <dbReference type="SAM" id="MobiDB-lite"/>
    </source>
</evidence>
<proteinExistence type="predicted"/>
<dbReference type="HOGENOM" id="CLU_054818_2_0_1"/>
<feature type="transmembrane region" description="Helical" evidence="2">
    <location>
        <begin position="307"/>
        <end position="328"/>
    </location>
</feature>
<feature type="transmembrane region" description="Helical" evidence="2">
    <location>
        <begin position="190"/>
        <end position="207"/>
    </location>
</feature>
<keyword evidence="2" id="KW-1133">Transmembrane helix</keyword>
<feature type="transmembrane region" description="Helical" evidence="2">
    <location>
        <begin position="219"/>
        <end position="244"/>
    </location>
</feature>
<gene>
    <name evidence="3" type="ORF">PILCRDRAFT_821370</name>
</gene>
<dbReference type="Proteomes" id="UP000054166">
    <property type="component" value="Unassembled WGS sequence"/>
</dbReference>
<keyword evidence="2" id="KW-0812">Transmembrane</keyword>
<reference evidence="3 4" key="1">
    <citation type="submission" date="2014-04" db="EMBL/GenBank/DDBJ databases">
        <authorList>
            <consortium name="DOE Joint Genome Institute"/>
            <person name="Kuo A."/>
            <person name="Tarkka M."/>
            <person name="Buscot F."/>
            <person name="Kohler A."/>
            <person name="Nagy L.G."/>
            <person name="Floudas D."/>
            <person name="Copeland A."/>
            <person name="Barry K.W."/>
            <person name="Cichocki N."/>
            <person name="Veneault-Fourrey C."/>
            <person name="LaButti K."/>
            <person name="Lindquist E.A."/>
            <person name="Lipzen A."/>
            <person name="Lundell T."/>
            <person name="Morin E."/>
            <person name="Murat C."/>
            <person name="Sun H."/>
            <person name="Tunlid A."/>
            <person name="Henrissat B."/>
            <person name="Grigoriev I.V."/>
            <person name="Hibbett D.S."/>
            <person name="Martin F."/>
            <person name="Nordberg H.P."/>
            <person name="Cantor M.N."/>
            <person name="Hua S.X."/>
        </authorList>
    </citation>
    <scope>NUCLEOTIDE SEQUENCE [LARGE SCALE GENOMIC DNA]</scope>
    <source>
        <strain evidence="3 4">F 1598</strain>
    </source>
</reference>
<evidence type="ECO:0000313" key="3">
    <source>
        <dbReference type="EMBL" id="KIM81594.1"/>
    </source>
</evidence>
<dbReference type="Pfam" id="PF10067">
    <property type="entry name" value="DUF2306"/>
    <property type="match status" value="1"/>
</dbReference>